<organism evidence="1 2">
    <name type="scientific">Brevundimonas phage vB_BpoS-Gurke</name>
    <dbReference type="NCBI Taxonomy" id="2948599"/>
    <lineage>
        <taxon>Viruses</taxon>
        <taxon>Duplodnaviria</taxon>
        <taxon>Heunggongvirae</taxon>
        <taxon>Uroviricota</taxon>
        <taxon>Caudoviricetes</taxon>
        <taxon>Jeanschmidtviridae</taxon>
        <taxon>Kikimoravirus</taxon>
        <taxon>Kikimoravirus gurke</taxon>
    </lineage>
</organism>
<dbReference type="Proteomes" id="UP001055634">
    <property type="component" value="Segment"/>
</dbReference>
<sequence>MILYPGLHRIQSLTCTPDEARSFLRAFLEEHPDRVDYLAQTFRGLSMKLIRDTDVTEKALHDWFRVIRAVEARVREDHPLLAKKLEMLTDLLHDRWLIWMRERRVVQENAG</sequence>
<evidence type="ECO:0000313" key="2">
    <source>
        <dbReference type="Proteomes" id="UP001055634"/>
    </source>
</evidence>
<name>A0A9E7N3G5_9CAUD</name>
<accession>A0A9E7N3G5</accession>
<proteinExistence type="predicted"/>
<gene>
    <name evidence="1" type="ORF">GURKE_01220</name>
</gene>
<protein>
    <submittedName>
        <fullName evidence="1">Uncharacterized protein</fullName>
    </submittedName>
</protein>
<keyword evidence="2" id="KW-1185">Reference proteome</keyword>
<dbReference type="EMBL" id="ON529850">
    <property type="protein sequence ID" value="UTC28153.1"/>
    <property type="molecule type" value="Genomic_DNA"/>
</dbReference>
<reference evidence="1" key="1">
    <citation type="submission" date="2022-04" db="EMBL/GenBank/DDBJ databases">
        <authorList>
            <person name="Friedrich I."/>
            <person name="Schneider D."/>
            <person name="Poehlein A."/>
            <person name="Hertel R."/>
            <person name="Daniel R."/>
        </authorList>
    </citation>
    <scope>NUCLEOTIDE SEQUENCE</scope>
</reference>
<evidence type="ECO:0000313" key="1">
    <source>
        <dbReference type="EMBL" id="UTC28153.1"/>
    </source>
</evidence>